<organism evidence="1 2">
    <name type="scientific">Kitasatospora cineracea</name>
    <dbReference type="NCBI Taxonomy" id="88074"/>
    <lineage>
        <taxon>Bacteria</taxon>
        <taxon>Bacillati</taxon>
        <taxon>Actinomycetota</taxon>
        <taxon>Actinomycetes</taxon>
        <taxon>Kitasatosporales</taxon>
        <taxon>Streptomycetaceae</taxon>
        <taxon>Kitasatospora</taxon>
    </lineage>
</organism>
<proteinExistence type="predicted"/>
<dbReference type="RefSeq" id="WP_123821613.1">
    <property type="nucleotide sequence ID" value="NZ_RKQG01000004.1"/>
</dbReference>
<keyword evidence="2" id="KW-1185">Reference proteome</keyword>
<dbReference type="AlphaFoldDB" id="A0A3N4RFT6"/>
<name>A0A3N4RFT6_9ACTN</name>
<evidence type="ECO:0000313" key="1">
    <source>
        <dbReference type="EMBL" id="RPE27257.1"/>
    </source>
</evidence>
<sequence>MPLAPALLLPTGDPKPVEKAVVDSILDQFEPETFLWINLHRPDGGVHVWYAWTAGGTALGDTVDLAALTSGSDAADWLHLTGRHRTDHFRGRIHTQAHPLRPIQADLARGDRAPENERDKLSRLLCSAAELAHQSRPLDRPLPRWVGVGPTLLNRPTPATR</sequence>
<reference evidence="1 2" key="1">
    <citation type="submission" date="2018-11" db="EMBL/GenBank/DDBJ databases">
        <title>Sequencing the genomes of 1000 actinobacteria strains.</title>
        <authorList>
            <person name="Klenk H.-P."/>
        </authorList>
    </citation>
    <scope>NUCLEOTIDE SEQUENCE [LARGE SCALE GENOMIC DNA]</scope>
    <source>
        <strain evidence="1 2">DSM 44781</strain>
    </source>
</reference>
<accession>A0A3N4RFT6</accession>
<comment type="caution">
    <text evidence="1">The sequence shown here is derived from an EMBL/GenBank/DDBJ whole genome shotgun (WGS) entry which is preliminary data.</text>
</comment>
<protein>
    <submittedName>
        <fullName evidence="1">Uncharacterized protein</fullName>
    </submittedName>
</protein>
<gene>
    <name evidence="1" type="ORF">EDD38_7402</name>
</gene>
<dbReference type="Proteomes" id="UP000266906">
    <property type="component" value="Unassembled WGS sequence"/>
</dbReference>
<dbReference type="EMBL" id="RKQG01000004">
    <property type="protein sequence ID" value="RPE27257.1"/>
    <property type="molecule type" value="Genomic_DNA"/>
</dbReference>
<evidence type="ECO:0000313" key="2">
    <source>
        <dbReference type="Proteomes" id="UP000266906"/>
    </source>
</evidence>